<evidence type="ECO:0000313" key="2">
    <source>
        <dbReference type="EMBL" id="KAK8854758.1"/>
    </source>
</evidence>
<reference evidence="2 3" key="1">
    <citation type="journal article" date="2024" name="bioRxiv">
        <title>Comparative genomics of Cryptococcus and Kwoniella reveals pathogenesis evolution and contrasting karyotype dynamics via intercentromeric recombination or chromosome fusion.</title>
        <authorList>
            <person name="Coelho M.A."/>
            <person name="David-Palma M."/>
            <person name="Shea T."/>
            <person name="Bowers K."/>
            <person name="McGinley-Smith S."/>
            <person name="Mohammad A.W."/>
            <person name="Gnirke A."/>
            <person name="Yurkov A.M."/>
            <person name="Nowrousian M."/>
            <person name="Sun S."/>
            <person name="Cuomo C.A."/>
            <person name="Heitman J."/>
        </authorList>
    </citation>
    <scope>NUCLEOTIDE SEQUENCE [LARGE SCALE GENOMIC DNA]</scope>
    <source>
        <strain evidence="2 3">CBS 13917</strain>
    </source>
</reference>
<comment type="caution">
    <text evidence="2">The sequence shown here is derived from an EMBL/GenBank/DDBJ whole genome shotgun (WGS) entry which is preliminary data.</text>
</comment>
<dbReference type="GeneID" id="92180755"/>
<dbReference type="Gene3D" id="3.60.15.10">
    <property type="entry name" value="Ribonuclease Z/Hydroxyacylglutathione hydrolase-like"/>
    <property type="match status" value="1"/>
</dbReference>
<gene>
    <name evidence="2" type="ORF">IAR55_003497</name>
</gene>
<dbReference type="PANTHER" id="PTHR46018">
    <property type="entry name" value="ZINC PHOSPHODIESTERASE ELAC PROTEIN 1"/>
    <property type="match status" value="1"/>
</dbReference>
<dbReference type="Pfam" id="PF23023">
    <property type="entry name" value="Anti-Pycsar_Apyc1"/>
    <property type="match status" value="1"/>
</dbReference>
<dbReference type="GO" id="GO:0042781">
    <property type="term" value="F:3'-tRNA processing endoribonuclease activity"/>
    <property type="evidence" value="ECO:0007669"/>
    <property type="project" value="TreeGrafter"/>
</dbReference>
<accession>A0AAW0YX13</accession>
<dbReference type="PANTHER" id="PTHR46018:SF2">
    <property type="entry name" value="ZINC PHOSPHODIESTERASE ELAC PROTEIN 1"/>
    <property type="match status" value="1"/>
</dbReference>
<feature type="compositionally biased region" description="Basic and acidic residues" evidence="1">
    <location>
        <begin position="373"/>
        <end position="385"/>
    </location>
</feature>
<keyword evidence="3" id="KW-1185">Reference proteome</keyword>
<sequence length="562" mass="60639">MDISSSSCSTVKLKLLPPVSVHFLGTSSGGGPIVSRNCSSLGVDFGNEIWLFDAADATLSRLHQSSLRIANITRLFITHMHADHVLGLVPVLTTVMSGIGVKSGANERLKELGTKKQATINIYGPVGLRKLIRTCLTLTSATLAGAYAVHELIENGQDPSAGCGDADLYTNEAVGMDLYANDEGVWRDILPEGNGKGGKGWSVSAGPIEHRVPSLGYVLQEPIPRLPLDTATLIPLLQSNAKQLAALNPPINHPLSLLSHLTSLPPPPPYTLPSGEVLSPPQPSGAPPRKLVIFGDCAGGTNNDIFRIMCEDASLLVHECTNASIPEDIQKGAKGNQVRSKDLAPSLVEKRDNELAAEANGPQHQRPPPPEGVSRDEAKKVEVRKKAQSRGHSTPDEVGSFSHSIRARRIVVNHFSAMFPSPKYPSSEPFPSILSPVSPFPYPTPYPIPRSSGPSIPPHPLTHSELHTRLIMQSLADQINDIWAGGDDDRSAVPARDFMVMRVPGHELSESESDDVRCYKRNAREVNRSWTEYGGVWLKREGEGRVWIGVGTPDESATVCRP</sequence>
<protein>
    <submittedName>
        <fullName evidence="2">Uncharacterized protein</fullName>
    </submittedName>
</protein>
<dbReference type="Proteomes" id="UP001388673">
    <property type="component" value="Unassembled WGS sequence"/>
</dbReference>
<dbReference type="KEGG" id="kne:92180755"/>
<dbReference type="RefSeq" id="XP_066802996.1">
    <property type="nucleotide sequence ID" value="XM_066946604.1"/>
</dbReference>
<proteinExistence type="predicted"/>
<dbReference type="InterPro" id="IPR036866">
    <property type="entry name" value="RibonucZ/Hydroxyglut_hydro"/>
</dbReference>
<dbReference type="SUPFAM" id="SSF56281">
    <property type="entry name" value="Metallo-hydrolase/oxidoreductase"/>
    <property type="match status" value="1"/>
</dbReference>
<evidence type="ECO:0000313" key="3">
    <source>
        <dbReference type="Proteomes" id="UP001388673"/>
    </source>
</evidence>
<dbReference type="EMBL" id="JBCAWK010000006">
    <property type="protein sequence ID" value="KAK8854758.1"/>
    <property type="molecule type" value="Genomic_DNA"/>
</dbReference>
<feature type="region of interest" description="Disordered" evidence="1">
    <location>
        <begin position="356"/>
        <end position="401"/>
    </location>
</feature>
<dbReference type="AlphaFoldDB" id="A0AAW0YX13"/>
<evidence type="ECO:0000256" key="1">
    <source>
        <dbReference type="SAM" id="MobiDB-lite"/>
    </source>
</evidence>
<name>A0AAW0YX13_9TREE</name>
<organism evidence="2 3">
    <name type="scientific">Kwoniella newhampshirensis</name>
    <dbReference type="NCBI Taxonomy" id="1651941"/>
    <lineage>
        <taxon>Eukaryota</taxon>
        <taxon>Fungi</taxon>
        <taxon>Dikarya</taxon>
        <taxon>Basidiomycota</taxon>
        <taxon>Agaricomycotina</taxon>
        <taxon>Tremellomycetes</taxon>
        <taxon>Tremellales</taxon>
        <taxon>Cryptococcaceae</taxon>
        <taxon>Kwoniella</taxon>
    </lineage>
</organism>
<dbReference type="GO" id="GO:0005634">
    <property type="term" value="C:nucleus"/>
    <property type="evidence" value="ECO:0007669"/>
    <property type="project" value="TreeGrafter"/>
</dbReference>